<dbReference type="EMBL" id="CAAE01003359">
    <property type="protein sequence ID" value="CAF87835.1"/>
    <property type="molecule type" value="Genomic_DNA"/>
</dbReference>
<sequence>MPSNSPAASEPPQTPENDATNDTVREPVRSDAPTGGLLRLLFPRFPSEMLSHT</sequence>
<name>Q4TGZ7_TETNG</name>
<feature type="region of interest" description="Disordered" evidence="1">
    <location>
        <begin position="1"/>
        <end position="37"/>
    </location>
</feature>
<dbReference type="KEGG" id="tng:GSTEN00035425G001"/>
<reference evidence="2" key="2">
    <citation type="submission" date="2004-02" db="EMBL/GenBank/DDBJ databases">
        <authorList>
            <consortium name="Genoscope"/>
            <consortium name="Whitehead Institute Centre for Genome Research"/>
        </authorList>
    </citation>
    <scope>NUCLEOTIDE SEQUENCE</scope>
</reference>
<gene>
    <name evidence="2" type="ORF">GSTENG00000848001</name>
    <name evidence="3" type="ORF">GSTENG00002594001</name>
    <name evidence="4" type="ORF">GSTENG00035425001</name>
</gene>
<evidence type="ECO:0000313" key="3">
    <source>
        <dbReference type="EMBL" id="CAF88918.1"/>
    </source>
</evidence>
<dbReference type="AlphaFoldDB" id="Q4TGZ7"/>
<reference evidence="2" key="1">
    <citation type="journal article" date="2004" name="Nature">
        <title>Genome duplication in the teleost fish Tetraodon nigroviridis reveals the early vertebrate proto-karyotype.</title>
        <authorList>
            <person name="Jaillon O."/>
            <person name="Aury J.-M."/>
            <person name="Brunet F."/>
            <person name="Petit J.-L."/>
            <person name="Stange-Thomann N."/>
            <person name="Mauceli E."/>
            <person name="Bouneau L."/>
            <person name="Fischer C."/>
            <person name="Ozouf-Costaz C."/>
            <person name="Bernot A."/>
            <person name="Nicaud S."/>
            <person name="Jaffe D."/>
            <person name="Fisher S."/>
            <person name="Lutfalla G."/>
            <person name="Dossat C."/>
            <person name="Segurens B."/>
            <person name="Dasilva C."/>
            <person name="Salanoubat M."/>
            <person name="Levy M."/>
            <person name="Boudet N."/>
            <person name="Castellano S."/>
            <person name="Anthouard V."/>
            <person name="Jubin C."/>
            <person name="Castelli V."/>
            <person name="Katinka M."/>
            <person name="Vacherie B."/>
            <person name="Biemont C."/>
            <person name="Skalli Z."/>
            <person name="Cattolico L."/>
            <person name="Poulain J."/>
            <person name="De Berardinis V."/>
            <person name="Cruaud C."/>
            <person name="Duprat S."/>
            <person name="Brottier P."/>
            <person name="Coutanceau J.-P."/>
            <person name="Gouzy J."/>
            <person name="Parra G."/>
            <person name="Lardier G."/>
            <person name="Chapple C."/>
            <person name="McKernan K.J."/>
            <person name="McEwan P."/>
            <person name="Bosak S."/>
            <person name="Kellis M."/>
            <person name="Volff J.-N."/>
            <person name="Guigo R."/>
            <person name="Zody M.C."/>
            <person name="Mesirov J."/>
            <person name="Lindblad-Toh K."/>
            <person name="Birren B."/>
            <person name="Nusbaum C."/>
            <person name="Kahn D."/>
            <person name="Robinson-Rechavi M."/>
            <person name="Laudet V."/>
            <person name="Schachter V."/>
            <person name="Quetier F."/>
            <person name="Saurin W."/>
            <person name="Scarpelli C."/>
            <person name="Wincker P."/>
            <person name="Lander E.S."/>
            <person name="Weissenbach J."/>
            <person name="Roest Crollius H."/>
        </authorList>
    </citation>
    <scope>NUCLEOTIDE SEQUENCE [LARGE SCALE GENOMIC DNA]</scope>
</reference>
<accession>Q4TGZ7</accession>
<dbReference type="EMBL" id="CAAE01005999">
    <property type="protein sequence ID" value="CAF88918.1"/>
    <property type="molecule type" value="Genomic_DNA"/>
</dbReference>
<protein>
    <submittedName>
        <fullName evidence="2">(spotted green pufferfish) hypothetical protein</fullName>
    </submittedName>
    <submittedName>
        <fullName evidence="3">Chromosome undetermined SCAF5999, whole genome shotgun sequence</fullName>
    </submittedName>
</protein>
<dbReference type="KEGG" id="tng:GSTEN00000848G001"/>
<dbReference type="KEGG" id="tng:GSTEN00002594G001"/>
<evidence type="ECO:0000313" key="4">
    <source>
        <dbReference type="EMBL" id="CAG12939.1"/>
    </source>
</evidence>
<proteinExistence type="predicted"/>
<evidence type="ECO:0000256" key="1">
    <source>
        <dbReference type="SAM" id="MobiDB-lite"/>
    </source>
</evidence>
<dbReference type="EMBL" id="CAAE01015120">
    <property type="protein sequence ID" value="CAG12939.1"/>
    <property type="molecule type" value="Genomic_DNA"/>
</dbReference>
<organism evidence="2">
    <name type="scientific">Tetraodon nigroviridis</name>
    <name type="common">Spotted green pufferfish</name>
    <name type="synonym">Chelonodon nigroviridis</name>
    <dbReference type="NCBI Taxonomy" id="99883"/>
    <lineage>
        <taxon>Eukaryota</taxon>
        <taxon>Metazoa</taxon>
        <taxon>Chordata</taxon>
        <taxon>Craniata</taxon>
        <taxon>Vertebrata</taxon>
        <taxon>Euteleostomi</taxon>
        <taxon>Actinopterygii</taxon>
        <taxon>Neopterygii</taxon>
        <taxon>Teleostei</taxon>
        <taxon>Neoteleostei</taxon>
        <taxon>Acanthomorphata</taxon>
        <taxon>Eupercaria</taxon>
        <taxon>Tetraodontiformes</taxon>
        <taxon>Tetradontoidea</taxon>
        <taxon>Tetraodontidae</taxon>
        <taxon>Tetraodon</taxon>
    </lineage>
</organism>
<evidence type="ECO:0000313" key="2">
    <source>
        <dbReference type="EMBL" id="CAF87835.1"/>
    </source>
</evidence>